<evidence type="ECO:0000259" key="1">
    <source>
        <dbReference type="Pfam" id="PF14403"/>
    </source>
</evidence>
<dbReference type="Pfam" id="PF14403">
    <property type="entry name" value="CP_ATPgrasp_2"/>
    <property type="match status" value="1"/>
</dbReference>
<dbReference type="KEGG" id="nall:PP769_12045"/>
<dbReference type="SUPFAM" id="SSF56059">
    <property type="entry name" value="Glutathione synthetase ATP-binding domain-like"/>
    <property type="match status" value="1"/>
</dbReference>
<dbReference type="InterPro" id="IPR051680">
    <property type="entry name" value="ATP-dep_Glu-Cys_Ligase-2"/>
</dbReference>
<evidence type="ECO:0000313" key="2">
    <source>
        <dbReference type="EMBL" id="WNM56709.1"/>
    </source>
</evidence>
<dbReference type="AlphaFoldDB" id="A0AA96G7B0"/>
<organism evidence="2 3">
    <name type="scientific">Candidatus Nitrospira allomarina</name>
    <dbReference type="NCBI Taxonomy" id="3020900"/>
    <lineage>
        <taxon>Bacteria</taxon>
        <taxon>Pseudomonadati</taxon>
        <taxon>Nitrospirota</taxon>
        <taxon>Nitrospiria</taxon>
        <taxon>Nitrospirales</taxon>
        <taxon>Nitrospiraceae</taxon>
        <taxon>Nitrospira</taxon>
    </lineage>
</organism>
<keyword evidence="3" id="KW-1185">Reference proteome</keyword>
<proteinExistence type="predicted"/>
<protein>
    <submittedName>
        <fullName evidence="2">Circularly permuted type 2 ATP-grasp protein</fullName>
    </submittedName>
</protein>
<evidence type="ECO:0000313" key="3">
    <source>
        <dbReference type="Proteomes" id="UP001302719"/>
    </source>
</evidence>
<dbReference type="EMBL" id="CP116967">
    <property type="protein sequence ID" value="WNM56709.1"/>
    <property type="molecule type" value="Genomic_DNA"/>
</dbReference>
<dbReference type="InterPro" id="IPR025841">
    <property type="entry name" value="CP_ATPgrasp_2"/>
</dbReference>
<dbReference type="Proteomes" id="UP001302719">
    <property type="component" value="Chromosome"/>
</dbReference>
<dbReference type="PIRSF" id="PIRSF005522">
    <property type="entry name" value="UCP005522"/>
    <property type="match status" value="1"/>
</dbReference>
<reference evidence="2 3" key="1">
    <citation type="submission" date="2023-01" db="EMBL/GenBank/DDBJ databases">
        <title>Cultivation and genomic characterization of new, ubiquitous marine nitrite-oxidizing bacteria from the Nitrospirales.</title>
        <authorList>
            <person name="Mueller A.J."/>
            <person name="Daebeler A."/>
            <person name="Herbold C.W."/>
            <person name="Kirkegaard R.H."/>
            <person name="Daims H."/>
        </authorList>
    </citation>
    <scope>NUCLEOTIDE SEQUENCE [LARGE SCALE GENOMIC DNA]</scope>
    <source>
        <strain evidence="2 3">VA</strain>
    </source>
</reference>
<dbReference type="PANTHER" id="PTHR34595">
    <property type="entry name" value="BLR5612 PROTEIN"/>
    <property type="match status" value="1"/>
</dbReference>
<name>A0AA96G7B0_9BACT</name>
<accession>A0AA96G7B0</accession>
<feature type="domain" description="Circularly permuted ATP-grasp type 2" evidence="1">
    <location>
        <begin position="80"/>
        <end position="460"/>
    </location>
</feature>
<dbReference type="PANTHER" id="PTHR34595:SF7">
    <property type="entry name" value="SLL1039 PROTEIN"/>
    <property type="match status" value="1"/>
</dbReference>
<dbReference type="Gene3D" id="3.40.50.11290">
    <property type="match status" value="1"/>
</dbReference>
<dbReference type="Gene3D" id="3.30.1490.270">
    <property type="match status" value="1"/>
</dbReference>
<dbReference type="InterPro" id="IPR016450">
    <property type="entry name" value="UCP005522"/>
</dbReference>
<gene>
    <name evidence="2" type="ORF">PP769_12045</name>
</gene>
<sequence>MKSLFDRYQMKPGFDEMFESTGVPRRHYRRLVERLRNFSSKDLELKRRQADQAFLRQGITFTVYGDLQQTEKIFPFDLMPRIIPDLEWRVLEEGIRQRVMALNMFLVDLYGEQRILNDHVVPRELIESSEHFQKDLVGFCPPKEVFIHVSGVDLVRNHEGQYYVLEDNLRTPSGVSYVLENRLVMKQLFPNLFADMQVRPVDQYPTQLLENLKWLAPLSKENPTVVLLTPGVFNSAYFEHCFLSLQMGIQMVEGRDLVVESDDKVYMKTTQGLQQVDVIYRRVDDTFLDPEVFRKDSVLGVPGLVRAYRAGNVGLANGIGNGIADDKAVYTFVPKMIDYYLSEKPILQNVPTYLCGNPEDRKYVLEHLESLVVKAVAESGGYGMLMGPSSTKAEQEEFRKKIETDPRSYIAQPVVTLSHHPCVVDGEENMRLVGRHVDLRPFVLWGEEISLSLGGLTRVALKEGSLVVNSSQGGGSKDTWVLYGDE</sequence>